<dbReference type="InterPro" id="IPR051044">
    <property type="entry name" value="MAG_DAG_Lipase"/>
</dbReference>
<evidence type="ECO:0000259" key="2">
    <source>
        <dbReference type="Pfam" id="PF12146"/>
    </source>
</evidence>
<name>A0A423X002_9PEZI</name>
<accession>A0A423X002</accession>
<feature type="region of interest" description="Disordered" evidence="1">
    <location>
        <begin position="1"/>
        <end position="40"/>
    </location>
</feature>
<dbReference type="EMBL" id="LKEB01000032">
    <property type="protein sequence ID" value="ROW09136.1"/>
    <property type="molecule type" value="Genomic_DNA"/>
</dbReference>
<dbReference type="InParanoid" id="A0A423X002"/>
<evidence type="ECO:0000313" key="3">
    <source>
        <dbReference type="EMBL" id="ROW09136.1"/>
    </source>
</evidence>
<keyword evidence="4" id="KW-1185">Reference proteome</keyword>
<protein>
    <recommendedName>
        <fullName evidence="2">Serine aminopeptidase S33 domain-containing protein</fullName>
    </recommendedName>
</protein>
<dbReference type="AlphaFoldDB" id="A0A423X002"/>
<dbReference type="PANTHER" id="PTHR11614">
    <property type="entry name" value="PHOSPHOLIPASE-RELATED"/>
    <property type="match status" value="1"/>
</dbReference>
<reference evidence="3 4" key="1">
    <citation type="submission" date="2015-09" db="EMBL/GenBank/DDBJ databases">
        <title>Host preference determinants of Valsa canker pathogens revealed by comparative genomics.</title>
        <authorList>
            <person name="Yin Z."/>
            <person name="Huang L."/>
        </authorList>
    </citation>
    <scope>NUCLEOTIDE SEQUENCE [LARGE SCALE GENOMIC DNA]</scope>
    <source>
        <strain evidence="3 4">SXYLt</strain>
    </source>
</reference>
<proteinExistence type="predicted"/>
<dbReference type="FunCoup" id="A0A423X002">
    <property type="interactions" value="368"/>
</dbReference>
<dbReference type="OrthoDB" id="10249433at2759"/>
<dbReference type="Gene3D" id="3.40.50.1820">
    <property type="entry name" value="alpha/beta hydrolase"/>
    <property type="match status" value="1"/>
</dbReference>
<dbReference type="STRING" id="1230097.A0A423X002"/>
<sequence>MRAPVPVLTPTNDTHSPPTLLEVHHANHPPQQQQQPDESTPTVAKLVFVHGFSDHVGRYYDFFPSLARSGIAVYAFDQRGWGRSVRHPSEKGLTGPTAQVLSDIAAFFESVAPLEPASAPLFVMGHSMGGGEVLALASTPEHEGRVASRVRGWLLEAPFIGFAEAERPSALKVIAGRLAGKLLPRMHLVNVIAPENLTRDPEVQRSLREDALCHDTGTLEGLAGLLDRTGDLQSGKLRLSPKVQSLWLGHGDADMATSHGASKEWFDRQTQVGDRTFKTYEGGFHQLHADFSREEFLADVRGWILERAAGTGREAAAEGEGAAGKIESKL</sequence>
<dbReference type="Pfam" id="PF12146">
    <property type="entry name" value="Hydrolase_4"/>
    <property type="match status" value="1"/>
</dbReference>
<gene>
    <name evidence="3" type="ORF">VPNG_05670</name>
</gene>
<evidence type="ECO:0000256" key="1">
    <source>
        <dbReference type="SAM" id="MobiDB-lite"/>
    </source>
</evidence>
<dbReference type="SUPFAM" id="SSF53474">
    <property type="entry name" value="alpha/beta-Hydrolases"/>
    <property type="match status" value="1"/>
</dbReference>
<feature type="domain" description="Serine aminopeptidase S33" evidence="2">
    <location>
        <begin position="43"/>
        <end position="290"/>
    </location>
</feature>
<evidence type="ECO:0000313" key="4">
    <source>
        <dbReference type="Proteomes" id="UP000285146"/>
    </source>
</evidence>
<dbReference type="Proteomes" id="UP000285146">
    <property type="component" value="Unassembled WGS sequence"/>
</dbReference>
<dbReference type="InterPro" id="IPR029058">
    <property type="entry name" value="AB_hydrolase_fold"/>
</dbReference>
<dbReference type="InterPro" id="IPR022742">
    <property type="entry name" value="Hydrolase_4"/>
</dbReference>
<organism evidence="3 4">
    <name type="scientific">Cytospora leucostoma</name>
    <dbReference type="NCBI Taxonomy" id="1230097"/>
    <lineage>
        <taxon>Eukaryota</taxon>
        <taxon>Fungi</taxon>
        <taxon>Dikarya</taxon>
        <taxon>Ascomycota</taxon>
        <taxon>Pezizomycotina</taxon>
        <taxon>Sordariomycetes</taxon>
        <taxon>Sordariomycetidae</taxon>
        <taxon>Diaporthales</taxon>
        <taxon>Cytosporaceae</taxon>
        <taxon>Cytospora</taxon>
    </lineage>
</organism>
<comment type="caution">
    <text evidence="3">The sequence shown here is derived from an EMBL/GenBank/DDBJ whole genome shotgun (WGS) entry which is preliminary data.</text>
</comment>